<dbReference type="OrthoDB" id="2886535at2759"/>
<comment type="caution">
    <text evidence="2">The sequence shown here is derived from an EMBL/GenBank/DDBJ whole genome shotgun (WGS) entry which is preliminary data.</text>
</comment>
<protein>
    <recommendedName>
        <fullName evidence="1">F-box domain-containing protein</fullName>
    </recommendedName>
</protein>
<dbReference type="RefSeq" id="XP_043045925.1">
    <property type="nucleotide sequence ID" value="XM_043184687.1"/>
</dbReference>
<dbReference type="GeneID" id="66106984"/>
<evidence type="ECO:0000259" key="1">
    <source>
        <dbReference type="PROSITE" id="PS50181"/>
    </source>
</evidence>
<dbReference type="Gene3D" id="3.80.10.10">
    <property type="entry name" value="Ribonuclease Inhibitor"/>
    <property type="match status" value="1"/>
</dbReference>
<dbReference type="AlphaFoldDB" id="A0A9P7W4R2"/>
<sequence length="554" mass="62925">MYNSRSTENICRSTSDGLAWNQNVRISGTIMLGGTSSAKASFDIPIPIIIGSDAVVSRLPVTLWRKILAELSHEDIKSMTLLSGIFRSLFQPLLFRKLVLHPYYTSLADRGFIYLHRRRWMKQSEFFLLPHIAPVIEECYIVPHGFRPGDGESKWATIDDIVDSIFNILPNFPKLEKLVCHQVDLTSKRMIGLRVLSLKSIWLDSCYRRGRISDMVPMPLDTVVLYNSVPPRGSHIDPSFLSLFLHSPYLKKLVAGPTDDILVSMILHPKPFWHLSELDVSIDCIVSNRNFVTALNRCPELKKLSLRPFHKPVPKHGLGSFPSHIVPKLQSYRGPHVCLPVFANDRRLKTIDISFVCSPENLKKSLDRVKQPAQDHVESLTVKVTDNPLASALLHHIHISFPSLRVLNIKQATCSALDWLALLNGEEHCGIQTLQFGVHIGDPYLTWNTPVQQIRKVTRAFVYLYPSLMRTYPSLQRVQIVYNINGASLVWRNRSPGRSTSLDLRDVRVEVDSNKPESTGRRLRPVEMQMSRGQWSVVIDRNLLLGLKPSLTYA</sequence>
<dbReference type="InterPro" id="IPR001810">
    <property type="entry name" value="F-box_dom"/>
</dbReference>
<dbReference type="InterPro" id="IPR032675">
    <property type="entry name" value="LRR_dom_sf"/>
</dbReference>
<dbReference type="PROSITE" id="PS50181">
    <property type="entry name" value="FBOX"/>
    <property type="match status" value="1"/>
</dbReference>
<proteinExistence type="predicted"/>
<dbReference type="InterPro" id="IPR036047">
    <property type="entry name" value="F-box-like_dom_sf"/>
</dbReference>
<keyword evidence="3" id="KW-1185">Reference proteome</keyword>
<gene>
    <name evidence="2" type="ORF">BT62DRAFT_924980</name>
</gene>
<dbReference type="SUPFAM" id="SSF52047">
    <property type="entry name" value="RNI-like"/>
    <property type="match status" value="1"/>
</dbReference>
<feature type="domain" description="F-box" evidence="1">
    <location>
        <begin position="53"/>
        <end position="98"/>
    </location>
</feature>
<accession>A0A9P7W4R2</accession>
<evidence type="ECO:0000313" key="3">
    <source>
        <dbReference type="Proteomes" id="UP000812287"/>
    </source>
</evidence>
<reference evidence="2" key="1">
    <citation type="submission" date="2020-11" db="EMBL/GenBank/DDBJ databases">
        <title>Adaptations for nitrogen fixation in a non-lichenized fungal sporocarp promotes dispersal by wood-feeding termites.</title>
        <authorList>
            <consortium name="DOE Joint Genome Institute"/>
            <person name="Koch R.A."/>
            <person name="Yoon G."/>
            <person name="Arayal U."/>
            <person name="Lail K."/>
            <person name="Amirebrahimi M."/>
            <person name="Labutti K."/>
            <person name="Lipzen A."/>
            <person name="Riley R."/>
            <person name="Barry K."/>
            <person name="Henrissat B."/>
            <person name="Grigoriev I.V."/>
            <person name="Herr J.R."/>
            <person name="Aime M.C."/>
        </authorList>
    </citation>
    <scope>NUCLEOTIDE SEQUENCE</scope>
    <source>
        <strain evidence="2">MCA 3950</strain>
    </source>
</reference>
<organism evidence="2 3">
    <name type="scientific">Guyanagaster necrorhizus</name>
    <dbReference type="NCBI Taxonomy" id="856835"/>
    <lineage>
        <taxon>Eukaryota</taxon>
        <taxon>Fungi</taxon>
        <taxon>Dikarya</taxon>
        <taxon>Basidiomycota</taxon>
        <taxon>Agaricomycotina</taxon>
        <taxon>Agaricomycetes</taxon>
        <taxon>Agaricomycetidae</taxon>
        <taxon>Agaricales</taxon>
        <taxon>Marasmiineae</taxon>
        <taxon>Physalacriaceae</taxon>
        <taxon>Guyanagaster</taxon>
    </lineage>
</organism>
<dbReference type="Proteomes" id="UP000812287">
    <property type="component" value="Unassembled WGS sequence"/>
</dbReference>
<evidence type="ECO:0000313" key="2">
    <source>
        <dbReference type="EMBL" id="KAG7452425.1"/>
    </source>
</evidence>
<name>A0A9P7W4R2_9AGAR</name>
<dbReference type="EMBL" id="MU250523">
    <property type="protein sequence ID" value="KAG7452425.1"/>
    <property type="molecule type" value="Genomic_DNA"/>
</dbReference>
<dbReference type="SUPFAM" id="SSF81383">
    <property type="entry name" value="F-box domain"/>
    <property type="match status" value="1"/>
</dbReference>